<dbReference type="InterPro" id="IPR018392">
    <property type="entry name" value="LysM"/>
</dbReference>
<accession>A0A7S2A3L4</accession>
<gene>
    <name evidence="1" type="ORF">OSIN01602_LOCUS18464</name>
</gene>
<proteinExistence type="predicted"/>
<dbReference type="Gene3D" id="3.10.350.10">
    <property type="entry name" value="LysM domain"/>
    <property type="match status" value="1"/>
</dbReference>
<evidence type="ECO:0008006" key="2">
    <source>
        <dbReference type="Google" id="ProtNLM"/>
    </source>
</evidence>
<reference evidence="1" key="1">
    <citation type="submission" date="2021-01" db="EMBL/GenBank/DDBJ databases">
        <authorList>
            <person name="Corre E."/>
            <person name="Pelletier E."/>
            <person name="Niang G."/>
            <person name="Scheremetjew M."/>
            <person name="Finn R."/>
            <person name="Kale V."/>
            <person name="Holt S."/>
            <person name="Cochrane G."/>
            <person name="Meng A."/>
            <person name="Brown T."/>
            <person name="Cohen L."/>
        </authorList>
    </citation>
    <scope>NUCLEOTIDE SEQUENCE</scope>
    <source>
        <strain evidence="1">Grunow 1884</strain>
    </source>
</reference>
<sequence length="223" mass="24432">MTRARNSPGRAETRKRAISSAKKFVEGVDYALHTVLPTDTLWGICLRYSVDPLRLRRVNVFSGSNLHFAPPTLLVPLRGDEAKDGGPAEEGSWLDRCRILDGTEEVERRIAALEAYLSGAELRRRRGRAGRSAVVEIELPTIGEYRAPSLPPEAPALLGCDDGVPLVPNANACRIVAAPPTWDGHRIRNNSHPTKDANILIARANKAVPAQVRMDVELSIIVH</sequence>
<dbReference type="CDD" id="cd00118">
    <property type="entry name" value="LysM"/>
    <property type="match status" value="1"/>
</dbReference>
<dbReference type="EMBL" id="HBGO01032068">
    <property type="protein sequence ID" value="CAD9356458.1"/>
    <property type="molecule type" value="Transcribed_RNA"/>
</dbReference>
<evidence type="ECO:0000313" key="1">
    <source>
        <dbReference type="EMBL" id="CAD9356458.1"/>
    </source>
</evidence>
<dbReference type="InterPro" id="IPR036779">
    <property type="entry name" value="LysM_dom_sf"/>
</dbReference>
<protein>
    <recommendedName>
        <fullName evidence="2">LysM domain-containing protein</fullName>
    </recommendedName>
</protein>
<dbReference type="AlphaFoldDB" id="A0A7S2A3L4"/>
<name>A0A7S2A3L4_TRICV</name>
<organism evidence="1">
    <name type="scientific">Trieres chinensis</name>
    <name type="common">Marine centric diatom</name>
    <name type="synonym">Odontella sinensis</name>
    <dbReference type="NCBI Taxonomy" id="1514140"/>
    <lineage>
        <taxon>Eukaryota</taxon>
        <taxon>Sar</taxon>
        <taxon>Stramenopiles</taxon>
        <taxon>Ochrophyta</taxon>
        <taxon>Bacillariophyta</taxon>
        <taxon>Mediophyceae</taxon>
        <taxon>Biddulphiophycidae</taxon>
        <taxon>Eupodiscales</taxon>
        <taxon>Parodontellaceae</taxon>
        <taxon>Trieres</taxon>
    </lineage>
</organism>